<feature type="signal peptide" evidence="1">
    <location>
        <begin position="1"/>
        <end position="24"/>
    </location>
</feature>
<gene>
    <name evidence="2" type="ORF">EJO69_10495</name>
</gene>
<dbReference type="Proteomes" id="UP000270021">
    <property type="component" value="Chromosome"/>
</dbReference>
<keyword evidence="3" id="KW-1185">Reference proteome</keyword>
<evidence type="ECO:0000313" key="3">
    <source>
        <dbReference type="Proteomes" id="UP000270021"/>
    </source>
</evidence>
<keyword evidence="1" id="KW-0732">Signal</keyword>
<dbReference type="AlphaFoldDB" id="A0A3S8ZAY6"/>
<reference evidence="2 3" key="1">
    <citation type="submission" date="2018-12" db="EMBL/GenBank/DDBJ databases">
        <title>Complete genome sequence of Flaviflexus salsibiostraticola KCTC 33148.</title>
        <authorList>
            <person name="Bae J.-W."/>
        </authorList>
    </citation>
    <scope>NUCLEOTIDE SEQUENCE [LARGE SCALE GENOMIC DNA]</scope>
    <source>
        <strain evidence="2 3">KCTC 33148</strain>
    </source>
</reference>
<evidence type="ECO:0000256" key="1">
    <source>
        <dbReference type="SAM" id="SignalP"/>
    </source>
</evidence>
<name>A0A3S8ZAY6_9ACTO</name>
<dbReference type="KEGG" id="fsl:EJO69_10495"/>
<proteinExistence type="predicted"/>
<feature type="chain" id="PRO_5019341186" evidence="1">
    <location>
        <begin position="25"/>
        <end position="170"/>
    </location>
</feature>
<dbReference type="EMBL" id="CP034438">
    <property type="protein sequence ID" value="AZN30683.1"/>
    <property type="molecule type" value="Genomic_DNA"/>
</dbReference>
<protein>
    <submittedName>
        <fullName evidence="2">Uncharacterized protein</fullName>
    </submittedName>
</protein>
<dbReference type="PROSITE" id="PS51257">
    <property type="entry name" value="PROKAR_LIPOPROTEIN"/>
    <property type="match status" value="1"/>
</dbReference>
<accession>A0A3S8ZAY6</accession>
<dbReference type="OrthoDB" id="4870416at2"/>
<dbReference type="RefSeq" id="WP_126041649.1">
    <property type="nucleotide sequence ID" value="NZ_CP034438.1"/>
</dbReference>
<organism evidence="2 3">
    <name type="scientific">Flaviflexus salsibiostraticola</name>
    <dbReference type="NCBI Taxonomy" id="1282737"/>
    <lineage>
        <taxon>Bacteria</taxon>
        <taxon>Bacillati</taxon>
        <taxon>Actinomycetota</taxon>
        <taxon>Actinomycetes</taxon>
        <taxon>Actinomycetales</taxon>
        <taxon>Actinomycetaceae</taxon>
        <taxon>Flaviflexus</taxon>
    </lineage>
</organism>
<sequence>MKKLVALAAAGLLMAGCSTDPSTAATVNGSEISIDDLAQVQADFREQGVNTLADGVLNMMINGEIANDVIASEGLEMTGEGREAVFGQLGLNPAGDYSEPTDAMIDFLAFTLLTDAGLYTPDDIRPVLDALGEADVEVNPRFGEWDAENFAIARPDRSYLTSEETTGFGF</sequence>
<evidence type="ECO:0000313" key="2">
    <source>
        <dbReference type="EMBL" id="AZN30683.1"/>
    </source>
</evidence>